<evidence type="ECO:0000256" key="4">
    <source>
        <dbReference type="ARBA" id="ARBA00022630"/>
    </source>
</evidence>
<feature type="active site" description="Proton acceptor" evidence="11">
    <location>
        <position position="438"/>
    </location>
</feature>
<evidence type="ECO:0000256" key="3">
    <source>
        <dbReference type="ARBA" id="ARBA00016961"/>
    </source>
</evidence>
<dbReference type="Gene3D" id="3.30.390.30">
    <property type="match status" value="1"/>
</dbReference>
<dbReference type="PIRSF" id="PIRSF000350">
    <property type="entry name" value="Mercury_reductase_MerA"/>
    <property type="match status" value="1"/>
</dbReference>
<evidence type="ECO:0000256" key="13">
    <source>
        <dbReference type="PIRSR" id="PIRSR000350-4"/>
    </source>
</evidence>
<evidence type="ECO:0000256" key="14">
    <source>
        <dbReference type="RuleBase" id="RU003692"/>
    </source>
</evidence>
<accession>A0A3M8B2V7</accession>
<evidence type="ECO:0000256" key="10">
    <source>
        <dbReference type="ARBA" id="ARBA00049187"/>
    </source>
</evidence>
<keyword evidence="7 12" id="KW-0520">NAD</keyword>
<dbReference type="Gene3D" id="3.50.50.60">
    <property type="entry name" value="FAD/NAD(P)-binding domain"/>
    <property type="match status" value="2"/>
</dbReference>
<dbReference type="Pfam" id="PF07992">
    <property type="entry name" value="Pyr_redox_2"/>
    <property type="match status" value="1"/>
</dbReference>
<keyword evidence="8" id="KW-1015">Disulfide bond</keyword>
<dbReference type="SUPFAM" id="SSF51905">
    <property type="entry name" value="FAD/NAD(P)-binding domain"/>
    <property type="match status" value="1"/>
</dbReference>
<keyword evidence="9 14" id="KW-0676">Redox-active center</keyword>
<comment type="catalytic activity">
    <reaction evidence="10 14">
        <text>N(6)-[(R)-dihydrolipoyl]-L-lysyl-[protein] + NAD(+) = N(6)-[(R)-lipoyl]-L-lysyl-[protein] + NADH + H(+)</text>
        <dbReference type="Rhea" id="RHEA:15045"/>
        <dbReference type="Rhea" id="RHEA-COMP:10474"/>
        <dbReference type="Rhea" id="RHEA-COMP:10475"/>
        <dbReference type="ChEBI" id="CHEBI:15378"/>
        <dbReference type="ChEBI" id="CHEBI:57540"/>
        <dbReference type="ChEBI" id="CHEBI:57945"/>
        <dbReference type="ChEBI" id="CHEBI:83099"/>
        <dbReference type="ChEBI" id="CHEBI:83100"/>
        <dbReference type="EC" id="1.8.1.4"/>
    </reaction>
</comment>
<dbReference type="PRINTS" id="PR00411">
    <property type="entry name" value="PNDRDTASEI"/>
</dbReference>
<evidence type="ECO:0000256" key="5">
    <source>
        <dbReference type="ARBA" id="ARBA00022827"/>
    </source>
</evidence>
<dbReference type="EC" id="1.8.1.4" evidence="2 14"/>
<reference evidence="17 18" key="1">
    <citation type="submission" date="2018-10" db="EMBL/GenBank/DDBJ databases">
        <title>Phylogenomics of Brevibacillus.</title>
        <authorList>
            <person name="Dunlap C."/>
        </authorList>
    </citation>
    <scope>NUCLEOTIDE SEQUENCE [LARGE SCALE GENOMIC DNA]</scope>
    <source>
        <strain evidence="17 18">DSM 100115</strain>
    </source>
</reference>
<feature type="binding site" evidence="12">
    <location>
        <position position="201"/>
    </location>
    <ligand>
        <name>NAD(+)</name>
        <dbReference type="ChEBI" id="CHEBI:57540"/>
    </ligand>
</feature>
<evidence type="ECO:0000256" key="2">
    <source>
        <dbReference type="ARBA" id="ARBA00012608"/>
    </source>
</evidence>
<keyword evidence="6 14" id="KW-0560">Oxidoreductase</keyword>
<keyword evidence="5 12" id="KW-0274">FAD</keyword>
<evidence type="ECO:0000313" key="17">
    <source>
        <dbReference type="EMBL" id="RNB57766.1"/>
    </source>
</evidence>
<name>A0A3M8B2V7_9BACL</name>
<feature type="binding site" evidence="12">
    <location>
        <position position="266"/>
    </location>
    <ligand>
        <name>NAD(+)</name>
        <dbReference type="ChEBI" id="CHEBI:57540"/>
    </ligand>
</feature>
<dbReference type="Proteomes" id="UP000268829">
    <property type="component" value="Unassembled WGS sequence"/>
</dbReference>
<evidence type="ECO:0000256" key="12">
    <source>
        <dbReference type="PIRSR" id="PIRSR000350-3"/>
    </source>
</evidence>
<dbReference type="SUPFAM" id="SSF55424">
    <property type="entry name" value="FAD/NAD-linked reductases, dimerisation (C-terminal) domain"/>
    <property type="match status" value="1"/>
</dbReference>
<comment type="miscellaneous">
    <text evidence="14">The active site is a redox-active disulfide bond.</text>
</comment>
<gene>
    <name evidence="17" type="primary">lpdA</name>
    <name evidence="17" type="ORF">EDM57_09610</name>
</gene>
<dbReference type="PANTHER" id="PTHR22912:SF219">
    <property type="entry name" value="DIHYDROLIPOYL DEHYDROGENASE"/>
    <property type="match status" value="1"/>
</dbReference>
<comment type="caution">
    <text evidence="17">The sequence shown here is derived from an EMBL/GenBank/DDBJ whole genome shotgun (WGS) entry which is preliminary data.</text>
</comment>
<feature type="domain" description="Pyridine nucleotide-disulphide oxidoreductase dimerisation" evidence="15">
    <location>
        <begin position="340"/>
        <end position="448"/>
    </location>
</feature>
<keyword evidence="12" id="KW-0547">Nucleotide-binding</keyword>
<dbReference type="EMBL" id="RHHS01000021">
    <property type="protein sequence ID" value="RNB57766.1"/>
    <property type="molecule type" value="Genomic_DNA"/>
</dbReference>
<dbReference type="OrthoDB" id="9800167at2"/>
<dbReference type="InterPro" id="IPR012999">
    <property type="entry name" value="Pyr_OxRdtase_I_AS"/>
</dbReference>
<dbReference type="InterPro" id="IPR001100">
    <property type="entry name" value="Pyr_nuc-diS_OxRdtase"/>
</dbReference>
<dbReference type="AlphaFoldDB" id="A0A3M8B2V7"/>
<dbReference type="PANTHER" id="PTHR22912">
    <property type="entry name" value="DISULFIDE OXIDOREDUCTASE"/>
    <property type="match status" value="1"/>
</dbReference>
<dbReference type="InterPro" id="IPR036188">
    <property type="entry name" value="FAD/NAD-bd_sf"/>
</dbReference>
<proteinExistence type="inferred from homology"/>
<dbReference type="InterPro" id="IPR006258">
    <property type="entry name" value="Lipoamide_DH"/>
</dbReference>
<feature type="binding site" evidence="12">
    <location>
        <begin position="178"/>
        <end position="185"/>
    </location>
    <ligand>
        <name>NAD(+)</name>
        <dbReference type="ChEBI" id="CHEBI:57540"/>
    </ligand>
</feature>
<dbReference type="GO" id="GO:0050660">
    <property type="term" value="F:flavin adenine dinucleotide binding"/>
    <property type="evidence" value="ECO:0007669"/>
    <property type="project" value="InterPro"/>
</dbReference>
<comment type="cofactor">
    <cofactor evidence="12 14">
        <name>FAD</name>
        <dbReference type="ChEBI" id="CHEBI:57692"/>
    </cofactor>
    <text evidence="12 14">Binds 1 FAD per subunit.</text>
</comment>
<dbReference type="GO" id="GO:0004148">
    <property type="term" value="F:dihydrolipoyl dehydrogenase (NADH) activity"/>
    <property type="evidence" value="ECO:0007669"/>
    <property type="project" value="UniProtKB-EC"/>
</dbReference>
<evidence type="ECO:0000259" key="16">
    <source>
        <dbReference type="Pfam" id="PF07992"/>
    </source>
</evidence>
<dbReference type="PROSITE" id="PS00076">
    <property type="entry name" value="PYRIDINE_REDOX_1"/>
    <property type="match status" value="1"/>
</dbReference>
<feature type="domain" description="FAD/NAD(P)-binding" evidence="16">
    <location>
        <begin position="2"/>
        <end position="321"/>
    </location>
</feature>
<comment type="similarity">
    <text evidence="1 14">Belongs to the class-I pyridine nucleotide-disulfide oxidoreductase family.</text>
</comment>
<dbReference type="PRINTS" id="PR00368">
    <property type="entry name" value="FADPNR"/>
</dbReference>
<sequence length="459" mass="49131">MYDIAIIGGGPAGYVAAITAARAGKQVVLIEQKELGGTCLNEGCMPTKALLACADTYQHVLHAGRFGIDIPVNQTRVQWEKVHAYKQGIVQKLTGGVQYLMKRNQVQVMRGRATFHNERSLRVETADSTSSVEAEKFIVATGAEPIALPFAPFDGEWILHSSHCLSLEKAPPVLLIVGGGVIGCEFASVYSRMGSQVVIVEMAEQLLPGEDADIAAFLERSLKQEGVQLHLASSVEALDRTNRLARIRTPEGVKELKADAVLVAIGRKPRLDGLALDRAGVKATARGIEVNERLQTSQPHIYAAGDARGTIQLAHVAFHEGEIAARNACGEEATLNLRAVPRCMYTSPEVASVGLTERQARERYAGLLVGEFPFSANGKALVLQEGSGKVKVLVEPEYHEIVGVTLVGPLATELIGQAALLLHTEMTADAMESFIAPHPTLSEALNEAVRGALGHAIHG</sequence>
<organism evidence="17 18">
    <name type="scientific">Brevibacillus gelatini</name>
    <dbReference type="NCBI Taxonomy" id="1655277"/>
    <lineage>
        <taxon>Bacteria</taxon>
        <taxon>Bacillati</taxon>
        <taxon>Bacillota</taxon>
        <taxon>Bacilli</taxon>
        <taxon>Bacillales</taxon>
        <taxon>Paenibacillaceae</taxon>
        <taxon>Brevibacillus</taxon>
    </lineage>
</organism>
<evidence type="ECO:0000256" key="8">
    <source>
        <dbReference type="ARBA" id="ARBA00023157"/>
    </source>
</evidence>
<feature type="binding site" evidence="12">
    <location>
        <position position="306"/>
    </location>
    <ligand>
        <name>FAD</name>
        <dbReference type="ChEBI" id="CHEBI:57692"/>
    </ligand>
</feature>
<evidence type="ECO:0000259" key="15">
    <source>
        <dbReference type="Pfam" id="PF02852"/>
    </source>
</evidence>
<dbReference type="RefSeq" id="WP_122904548.1">
    <property type="nucleotide sequence ID" value="NZ_RHHS01000021.1"/>
</dbReference>
<feature type="binding site" evidence="12">
    <location>
        <position position="48"/>
    </location>
    <ligand>
        <name>FAD</name>
        <dbReference type="ChEBI" id="CHEBI:57692"/>
    </ligand>
</feature>
<evidence type="ECO:0000256" key="9">
    <source>
        <dbReference type="ARBA" id="ARBA00023284"/>
    </source>
</evidence>
<protein>
    <recommendedName>
        <fullName evidence="3 14">Dihydrolipoyl dehydrogenase</fullName>
        <ecNumber evidence="2 14">1.8.1.4</ecNumber>
    </recommendedName>
</protein>
<dbReference type="InterPro" id="IPR004099">
    <property type="entry name" value="Pyr_nucl-diS_OxRdtase_dimer"/>
</dbReference>
<dbReference type="InterPro" id="IPR050151">
    <property type="entry name" value="Class-I_Pyr_Nuc-Dis_Oxidored"/>
</dbReference>
<dbReference type="FunFam" id="3.30.390.30:FF:000001">
    <property type="entry name" value="Dihydrolipoyl dehydrogenase"/>
    <property type="match status" value="1"/>
</dbReference>
<evidence type="ECO:0000256" key="7">
    <source>
        <dbReference type="ARBA" id="ARBA00023027"/>
    </source>
</evidence>
<evidence type="ECO:0000256" key="6">
    <source>
        <dbReference type="ARBA" id="ARBA00023002"/>
    </source>
</evidence>
<evidence type="ECO:0000256" key="11">
    <source>
        <dbReference type="PIRSR" id="PIRSR000350-2"/>
    </source>
</evidence>
<keyword evidence="18" id="KW-1185">Reference proteome</keyword>
<dbReference type="InterPro" id="IPR016156">
    <property type="entry name" value="FAD/NAD-linked_Rdtase_dimer_sf"/>
</dbReference>
<dbReference type="InterPro" id="IPR023753">
    <property type="entry name" value="FAD/NAD-binding_dom"/>
</dbReference>
<dbReference type="NCBIfam" id="TIGR01350">
    <property type="entry name" value="lipoamide_DH"/>
    <property type="match status" value="1"/>
</dbReference>
<keyword evidence="4 14" id="KW-0285">Flavoprotein</keyword>
<dbReference type="Pfam" id="PF02852">
    <property type="entry name" value="Pyr_redox_dim"/>
    <property type="match status" value="1"/>
</dbReference>
<evidence type="ECO:0000313" key="18">
    <source>
        <dbReference type="Proteomes" id="UP000268829"/>
    </source>
</evidence>
<feature type="disulfide bond" description="Redox-active" evidence="13">
    <location>
        <begin position="39"/>
        <end position="44"/>
    </location>
</feature>
<evidence type="ECO:0000256" key="1">
    <source>
        <dbReference type="ARBA" id="ARBA00007532"/>
    </source>
</evidence>
<dbReference type="GO" id="GO:0006103">
    <property type="term" value="P:2-oxoglutarate metabolic process"/>
    <property type="evidence" value="ECO:0007669"/>
    <property type="project" value="TreeGrafter"/>
</dbReference>